<sequence length="68" mass="7327">MATRSSQPITPSPALADLVEAFSVDAWQRCVAAGWWTSVVAASATPRASLAARRTFFALHCHSQILLE</sequence>
<protein>
    <submittedName>
        <fullName evidence="1">Uncharacterized protein</fullName>
    </submittedName>
</protein>
<evidence type="ECO:0000313" key="2">
    <source>
        <dbReference type="Proteomes" id="UP000886520"/>
    </source>
</evidence>
<reference evidence="1" key="1">
    <citation type="submission" date="2021-01" db="EMBL/GenBank/DDBJ databases">
        <title>Adiantum capillus-veneris genome.</title>
        <authorList>
            <person name="Fang Y."/>
            <person name="Liao Q."/>
        </authorList>
    </citation>
    <scope>NUCLEOTIDE SEQUENCE</scope>
    <source>
        <strain evidence="1">H3</strain>
        <tissue evidence="1">Leaf</tissue>
    </source>
</reference>
<dbReference type="EMBL" id="JABFUD020000023">
    <property type="protein sequence ID" value="KAI5061295.1"/>
    <property type="molecule type" value="Genomic_DNA"/>
</dbReference>
<comment type="caution">
    <text evidence="1">The sequence shown here is derived from an EMBL/GenBank/DDBJ whole genome shotgun (WGS) entry which is preliminary data.</text>
</comment>
<gene>
    <name evidence="1" type="ORF">GOP47_0023800</name>
</gene>
<accession>A0A9D4U4N3</accession>
<dbReference type="Proteomes" id="UP000886520">
    <property type="component" value="Chromosome 23"/>
</dbReference>
<evidence type="ECO:0000313" key="1">
    <source>
        <dbReference type="EMBL" id="KAI5061295.1"/>
    </source>
</evidence>
<organism evidence="1 2">
    <name type="scientific">Adiantum capillus-veneris</name>
    <name type="common">Maidenhair fern</name>
    <dbReference type="NCBI Taxonomy" id="13818"/>
    <lineage>
        <taxon>Eukaryota</taxon>
        <taxon>Viridiplantae</taxon>
        <taxon>Streptophyta</taxon>
        <taxon>Embryophyta</taxon>
        <taxon>Tracheophyta</taxon>
        <taxon>Polypodiopsida</taxon>
        <taxon>Polypodiidae</taxon>
        <taxon>Polypodiales</taxon>
        <taxon>Pteridineae</taxon>
        <taxon>Pteridaceae</taxon>
        <taxon>Vittarioideae</taxon>
        <taxon>Adiantum</taxon>
    </lineage>
</organism>
<dbReference type="AlphaFoldDB" id="A0A9D4U4N3"/>
<name>A0A9D4U4N3_ADICA</name>
<proteinExistence type="predicted"/>
<keyword evidence="2" id="KW-1185">Reference proteome</keyword>